<accession>A0AAV1QRM8</accession>
<dbReference type="AlphaFoldDB" id="A0AAV1QRM8"/>
<sequence>MIKKRRSSRGEKGGLEEGFRGPYRGKNVEQILSSLVMISEKVGLAKGSECQHSSINLHEDQDGSQNVLSHSLEVILLSSNCRTIVRQA</sequence>
<organism evidence="1 2">
    <name type="scientific">Dovyalis caffra</name>
    <dbReference type="NCBI Taxonomy" id="77055"/>
    <lineage>
        <taxon>Eukaryota</taxon>
        <taxon>Viridiplantae</taxon>
        <taxon>Streptophyta</taxon>
        <taxon>Embryophyta</taxon>
        <taxon>Tracheophyta</taxon>
        <taxon>Spermatophyta</taxon>
        <taxon>Magnoliopsida</taxon>
        <taxon>eudicotyledons</taxon>
        <taxon>Gunneridae</taxon>
        <taxon>Pentapetalae</taxon>
        <taxon>rosids</taxon>
        <taxon>fabids</taxon>
        <taxon>Malpighiales</taxon>
        <taxon>Salicaceae</taxon>
        <taxon>Flacourtieae</taxon>
        <taxon>Dovyalis</taxon>
    </lineage>
</organism>
<gene>
    <name evidence="1" type="ORF">DCAF_LOCUS405</name>
</gene>
<protein>
    <submittedName>
        <fullName evidence="1">Uncharacterized protein</fullName>
    </submittedName>
</protein>
<proteinExistence type="predicted"/>
<dbReference type="EMBL" id="CAWUPB010000027">
    <property type="protein sequence ID" value="CAK7322794.1"/>
    <property type="molecule type" value="Genomic_DNA"/>
</dbReference>
<dbReference type="Proteomes" id="UP001314170">
    <property type="component" value="Unassembled WGS sequence"/>
</dbReference>
<reference evidence="1 2" key="1">
    <citation type="submission" date="2024-01" db="EMBL/GenBank/DDBJ databases">
        <authorList>
            <person name="Waweru B."/>
        </authorList>
    </citation>
    <scope>NUCLEOTIDE SEQUENCE [LARGE SCALE GENOMIC DNA]</scope>
</reference>
<evidence type="ECO:0000313" key="2">
    <source>
        <dbReference type="Proteomes" id="UP001314170"/>
    </source>
</evidence>
<evidence type="ECO:0000313" key="1">
    <source>
        <dbReference type="EMBL" id="CAK7322794.1"/>
    </source>
</evidence>
<name>A0AAV1QRM8_9ROSI</name>
<keyword evidence="2" id="KW-1185">Reference proteome</keyword>
<comment type="caution">
    <text evidence="1">The sequence shown here is derived from an EMBL/GenBank/DDBJ whole genome shotgun (WGS) entry which is preliminary data.</text>
</comment>